<dbReference type="FunFam" id="1.10.238.10:FF:000001">
    <property type="entry name" value="Calmodulin 1"/>
    <property type="match status" value="1"/>
</dbReference>
<dbReference type="InterPro" id="IPR002048">
    <property type="entry name" value="EF_hand_dom"/>
</dbReference>
<dbReference type="InterPro" id="IPR050230">
    <property type="entry name" value="CALM/Myosin/TropC-like"/>
</dbReference>
<gene>
    <name evidence="5" type="ORF">DPMN_069372</name>
</gene>
<keyword evidence="3" id="KW-0514">Muscle protein</keyword>
<organism evidence="5 6">
    <name type="scientific">Dreissena polymorpha</name>
    <name type="common">Zebra mussel</name>
    <name type="synonym">Mytilus polymorpha</name>
    <dbReference type="NCBI Taxonomy" id="45954"/>
    <lineage>
        <taxon>Eukaryota</taxon>
        <taxon>Metazoa</taxon>
        <taxon>Spiralia</taxon>
        <taxon>Lophotrochozoa</taxon>
        <taxon>Mollusca</taxon>
        <taxon>Bivalvia</taxon>
        <taxon>Autobranchia</taxon>
        <taxon>Heteroconchia</taxon>
        <taxon>Euheterodonta</taxon>
        <taxon>Imparidentia</taxon>
        <taxon>Neoheterodontei</taxon>
        <taxon>Myida</taxon>
        <taxon>Dreissenoidea</taxon>
        <taxon>Dreissenidae</taxon>
        <taxon>Dreissena</taxon>
    </lineage>
</organism>
<dbReference type="AlphaFoldDB" id="A0A9D4BUX3"/>
<dbReference type="Pfam" id="PF13499">
    <property type="entry name" value="EF-hand_7"/>
    <property type="match status" value="2"/>
</dbReference>
<dbReference type="PROSITE" id="PS00018">
    <property type="entry name" value="EF_HAND_1"/>
    <property type="match status" value="4"/>
</dbReference>
<dbReference type="OrthoDB" id="26525at2759"/>
<evidence type="ECO:0000313" key="6">
    <source>
        <dbReference type="Proteomes" id="UP000828390"/>
    </source>
</evidence>
<dbReference type="InterPro" id="IPR011992">
    <property type="entry name" value="EF-hand-dom_pair"/>
</dbReference>
<accession>A0A9D4BUX3</accession>
<dbReference type="PANTHER" id="PTHR23048">
    <property type="entry name" value="MYOSIN LIGHT CHAIN 1, 3"/>
    <property type="match status" value="1"/>
</dbReference>
<keyword evidence="1" id="KW-0677">Repeat</keyword>
<sequence length="161" mass="18638">MATRKDSGKDKRGLENEIRELFRLFDTNNDRSISSQELGKAMRFLGMTPTEQQVTDAMRTLDVDRSGRIEFREFHAFMQKEIDKINDSSFANNGETVRSAFRTFDRDGNGYIDQKELRVAMKNLGEALTDKELDDMMRQADIDGDGKINYEEFVKIWCEAT</sequence>
<dbReference type="InterPro" id="IPR018247">
    <property type="entry name" value="EF_Hand_1_Ca_BS"/>
</dbReference>
<feature type="domain" description="EF-hand" evidence="4">
    <location>
        <begin position="49"/>
        <end position="84"/>
    </location>
</feature>
<reference evidence="5" key="1">
    <citation type="journal article" date="2019" name="bioRxiv">
        <title>The Genome of the Zebra Mussel, Dreissena polymorpha: A Resource for Invasive Species Research.</title>
        <authorList>
            <person name="McCartney M.A."/>
            <person name="Auch B."/>
            <person name="Kono T."/>
            <person name="Mallez S."/>
            <person name="Zhang Y."/>
            <person name="Obille A."/>
            <person name="Becker A."/>
            <person name="Abrahante J.E."/>
            <person name="Garbe J."/>
            <person name="Badalamenti J.P."/>
            <person name="Herman A."/>
            <person name="Mangelson H."/>
            <person name="Liachko I."/>
            <person name="Sullivan S."/>
            <person name="Sone E.D."/>
            <person name="Koren S."/>
            <person name="Silverstein K.A.T."/>
            <person name="Beckman K.B."/>
            <person name="Gohl D.M."/>
        </authorList>
    </citation>
    <scope>NUCLEOTIDE SEQUENCE</scope>
    <source>
        <strain evidence="5">Duluth1</strain>
        <tissue evidence="5">Whole animal</tissue>
    </source>
</reference>
<protein>
    <recommendedName>
        <fullName evidence="4">EF-hand domain-containing protein</fullName>
    </recommendedName>
</protein>
<dbReference type="GO" id="GO:0005509">
    <property type="term" value="F:calcium ion binding"/>
    <property type="evidence" value="ECO:0007669"/>
    <property type="project" value="InterPro"/>
</dbReference>
<dbReference type="EMBL" id="JAIWYP010000014">
    <property type="protein sequence ID" value="KAH3709907.1"/>
    <property type="molecule type" value="Genomic_DNA"/>
</dbReference>
<dbReference type="PROSITE" id="PS50222">
    <property type="entry name" value="EF_HAND_2"/>
    <property type="match status" value="4"/>
</dbReference>
<dbReference type="SMART" id="SM00054">
    <property type="entry name" value="EFh"/>
    <property type="match status" value="4"/>
</dbReference>
<dbReference type="CDD" id="cd00051">
    <property type="entry name" value="EFh"/>
    <property type="match status" value="1"/>
</dbReference>
<dbReference type="PANTHER" id="PTHR23048:SF0">
    <property type="entry name" value="CALMODULIN LIKE 3"/>
    <property type="match status" value="1"/>
</dbReference>
<proteinExistence type="predicted"/>
<reference evidence="5" key="2">
    <citation type="submission" date="2020-11" db="EMBL/GenBank/DDBJ databases">
        <authorList>
            <person name="McCartney M.A."/>
            <person name="Auch B."/>
            <person name="Kono T."/>
            <person name="Mallez S."/>
            <person name="Becker A."/>
            <person name="Gohl D.M."/>
            <person name="Silverstein K.A.T."/>
            <person name="Koren S."/>
            <person name="Bechman K.B."/>
            <person name="Herman A."/>
            <person name="Abrahante J.E."/>
            <person name="Garbe J."/>
        </authorList>
    </citation>
    <scope>NUCLEOTIDE SEQUENCE</scope>
    <source>
        <strain evidence="5">Duluth1</strain>
        <tissue evidence="5">Whole animal</tissue>
    </source>
</reference>
<dbReference type="GO" id="GO:0016460">
    <property type="term" value="C:myosin II complex"/>
    <property type="evidence" value="ECO:0007669"/>
    <property type="project" value="TreeGrafter"/>
</dbReference>
<comment type="caution">
    <text evidence="5">The sequence shown here is derived from an EMBL/GenBank/DDBJ whole genome shotgun (WGS) entry which is preliminary data.</text>
</comment>
<evidence type="ECO:0000313" key="5">
    <source>
        <dbReference type="EMBL" id="KAH3709907.1"/>
    </source>
</evidence>
<dbReference type="Gene3D" id="1.10.238.10">
    <property type="entry name" value="EF-hand"/>
    <property type="match status" value="2"/>
</dbReference>
<dbReference type="Proteomes" id="UP000828390">
    <property type="component" value="Unassembled WGS sequence"/>
</dbReference>
<evidence type="ECO:0000259" key="4">
    <source>
        <dbReference type="PROSITE" id="PS50222"/>
    </source>
</evidence>
<keyword evidence="2" id="KW-0106">Calcium</keyword>
<keyword evidence="6" id="KW-1185">Reference proteome</keyword>
<evidence type="ECO:0000256" key="2">
    <source>
        <dbReference type="ARBA" id="ARBA00022837"/>
    </source>
</evidence>
<feature type="domain" description="EF-hand" evidence="4">
    <location>
        <begin position="128"/>
        <end position="161"/>
    </location>
</feature>
<evidence type="ECO:0000256" key="3">
    <source>
        <dbReference type="ARBA" id="ARBA00023179"/>
    </source>
</evidence>
<feature type="domain" description="EF-hand" evidence="4">
    <location>
        <begin position="13"/>
        <end position="48"/>
    </location>
</feature>
<name>A0A9D4BUX3_DREPO</name>
<dbReference type="SUPFAM" id="SSF47473">
    <property type="entry name" value="EF-hand"/>
    <property type="match status" value="1"/>
</dbReference>
<feature type="domain" description="EF-hand" evidence="4">
    <location>
        <begin position="92"/>
        <end position="127"/>
    </location>
</feature>
<evidence type="ECO:0000256" key="1">
    <source>
        <dbReference type="ARBA" id="ARBA00022737"/>
    </source>
</evidence>